<comment type="caution">
    <text evidence="1">The sequence shown here is derived from an EMBL/GenBank/DDBJ whole genome shotgun (WGS) entry which is preliminary data.</text>
</comment>
<name>A0A1Q9ECJ6_SYMMI</name>
<reference evidence="1 2" key="1">
    <citation type="submission" date="2016-02" db="EMBL/GenBank/DDBJ databases">
        <title>Genome analysis of coral dinoflagellate symbionts highlights evolutionary adaptations to a symbiotic lifestyle.</title>
        <authorList>
            <person name="Aranda M."/>
            <person name="Li Y."/>
            <person name="Liew Y.J."/>
            <person name="Baumgarten S."/>
            <person name="Simakov O."/>
            <person name="Wilson M."/>
            <person name="Piel J."/>
            <person name="Ashoor H."/>
            <person name="Bougouffa S."/>
            <person name="Bajic V.B."/>
            <person name="Ryu T."/>
            <person name="Ravasi T."/>
            <person name="Bayer T."/>
            <person name="Micklem G."/>
            <person name="Kim H."/>
            <person name="Bhak J."/>
            <person name="Lajeunesse T.C."/>
            <person name="Voolstra C.R."/>
        </authorList>
    </citation>
    <scope>NUCLEOTIDE SEQUENCE [LARGE SCALE GENOMIC DNA]</scope>
    <source>
        <strain evidence="1 2">CCMP2467</strain>
    </source>
</reference>
<evidence type="ECO:0000313" key="1">
    <source>
        <dbReference type="EMBL" id="OLQ05160.1"/>
    </source>
</evidence>
<dbReference type="EMBL" id="LSRX01000193">
    <property type="protein sequence ID" value="OLQ05160.1"/>
    <property type="molecule type" value="Genomic_DNA"/>
</dbReference>
<evidence type="ECO:0000313" key="2">
    <source>
        <dbReference type="Proteomes" id="UP000186817"/>
    </source>
</evidence>
<sequence>MDVDIENVHIHILNCCILSVYVWLAIAVTYLSEIRSIGVVGVWLDLAVQLVFLVFGELANYCSWVEILGHQLGRYHWILSLPMFLGLRSLAAGKNGHCLRFWEGSQPLRQVDVCDLEEWKDFRGSIYFQNGALTQHGRTMPAFPINITACFAIAGGHQPDLQEDCHFMVRPVFQCDDDGPDGGLPLSCVAPRACAWAITANTSSMPQPPQTPGCSTSGLCGFVTDLKQLMPGMLQVNASMSAFEDALETAGRHFPGLTAESPLLYLVNPVEVTGSLGAWVPIYYVLLFIYVPFGTLLAWLQPAWQSGCGGALQNYVDFLEGLSEDDTD</sequence>
<gene>
    <name evidence="1" type="ORF">AK812_SmicGene11693</name>
</gene>
<proteinExistence type="predicted"/>
<keyword evidence="2" id="KW-1185">Reference proteome</keyword>
<dbReference type="Proteomes" id="UP000186817">
    <property type="component" value="Unassembled WGS sequence"/>
</dbReference>
<organism evidence="1 2">
    <name type="scientific">Symbiodinium microadriaticum</name>
    <name type="common">Dinoflagellate</name>
    <name type="synonym">Zooxanthella microadriatica</name>
    <dbReference type="NCBI Taxonomy" id="2951"/>
    <lineage>
        <taxon>Eukaryota</taxon>
        <taxon>Sar</taxon>
        <taxon>Alveolata</taxon>
        <taxon>Dinophyceae</taxon>
        <taxon>Suessiales</taxon>
        <taxon>Symbiodiniaceae</taxon>
        <taxon>Symbiodinium</taxon>
    </lineage>
</organism>
<accession>A0A1Q9ECJ6</accession>
<dbReference type="AlphaFoldDB" id="A0A1Q9ECJ6"/>
<dbReference type="OrthoDB" id="407792at2759"/>
<protein>
    <submittedName>
        <fullName evidence="1">Uncharacterized protein</fullName>
    </submittedName>
</protein>